<name>A0A8J5MC98_9STRA</name>
<gene>
    <name evidence="4" type="ORF">JG688_00016686</name>
</gene>
<keyword evidence="2" id="KW-0378">Hydrolase</keyword>
<feature type="domain" description="Ubiquitin-like protease family profile" evidence="3">
    <location>
        <begin position="1"/>
        <end position="109"/>
    </location>
</feature>
<evidence type="ECO:0000313" key="4">
    <source>
        <dbReference type="EMBL" id="KAG6945218.1"/>
    </source>
</evidence>
<accession>A0A8J5MC98</accession>
<organism evidence="4 5">
    <name type="scientific">Phytophthora aleatoria</name>
    <dbReference type="NCBI Taxonomy" id="2496075"/>
    <lineage>
        <taxon>Eukaryota</taxon>
        <taxon>Sar</taxon>
        <taxon>Stramenopiles</taxon>
        <taxon>Oomycota</taxon>
        <taxon>Peronosporomycetes</taxon>
        <taxon>Peronosporales</taxon>
        <taxon>Peronosporaceae</taxon>
        <taxon>Phytophthora</taxon>
    </lineage>
</organism>
<evidence type="ECO:0000256" key="2">
    <source>
        <dbReference type="ARBA" id="ARBA00022801"/>
    </source>
</evidence>
<dbReference type="EMBL" id="JAENGY010002163">
    <property type="protein sequence ID" value="KAG6945218.1"/>
    <property type="molecule type" value="Genomic_DNA"/>
</dbReference>
<evidence type="ECO:0000259" key="3">
    <source>
        <dbReference type="PROSITE" id="PS50600"/>
    </source>
</evidence>
<dbReference type="AlphaFoldDB" id="A0A8J5MC98"/>
<evidence type="ECO:0000256" key="1">
    <source>
        <dbReference type="ARBA" id="ARBA00022670"/>
    </source>
</evidence>
<comment type="caution">
    <text evidence="4">The sequence shown here is derived from an EMBL/GenBank/DDBJ whole genome shotgun (WGS) entry which is preliminary data.</text>
</comment>
<dbReference type="GO" id="GO:0008234">
    <property type="term" value="F:cysteine-type peptidase activity"/>
    <property type="evidence" value="ECO:0007669"/>
    <property type="project" value="InterPro"/>
</dbReference>
<protein>
    <recommendedName>
        <fullName evidence="3">Ubiquitin-like protease family profile domain-containing protein</fullName>
    </recommendedName>
</protein>
<keyword evidence="5" id="KW-1185">Reference proteome</keyword>
<dbReference type="Proteomes" id="UP000709295">
    <property type="component" value="Unassembled WGS sequence"/>
</dbReference>
<dbReference type="PROSITE" id="PS50600">
    <property type="entry name" value="ULP_PROTEASE"/>
    <property type="match status" value="1"/>
</dbReference>
<dbReference type="InterPro" id="IPR003653">
    <property type="entry name" value="Peptidase_C48_C"/>
</dbReference>
<dbReference type="Pfam" id="PF02902">
    <property type="entry name" value="Peptidase_C48"/>
    <property type="match status" value="1"/>
</dbReference>
<proteinExistence type="predicted"/>
<sequence length="134" mass="15625">MAMDNDDQRITWLKSRGTVANAKDKIVGAVWVNGNHWCALCISLTKWSYTVMDPRNDEATFVKVDTLFRKVFHPLLDGNKRWRQEVNREYQQYDSPSCGILVLASIESYLHQQLDVPSDVDYLRLRYMLKMPLA</sequence>
<dbReference type="GO" id="GO:0006508">
    <property type="term" value="P:proteolysis"/>
    <property type="evidence" value="ECO:0007669"/>
    <property type="project" value="UniProtKB-KW"/>
</dbReference>
<reference evidence="4" key="1">
    <citation type="submission" date="2021-01" db="EMBL/GenBank/DDBJ databases">
        <title>Phytophthora aleatoria, a newly-described species from Pinus radiata is distinct from Phytophthora cactorum isolates based on comparative genomics.</title>
        <authorList>
            <person name="Mcdougal R."/>
            <person name="Panda P."/>
            <person name="Williams N."/>
            <person name="Studholme D.J."/>
        </authorList>
    </citation>
    <scope>NUCLEOTIDE SEQUENCE</scope>
    <source>
        <strain evidence="4">NZFS 4037</strain>
    </source>
</reference>
<evidence type="ECO:0000313" key="5">
    <source>
        <dbReference type="Proteomes" id="UP000709295"/>
    </source>
</evidence>
<keyword evidence="1" id="KW-0645">Protease</keyword>